<reference evidence="1 2" key="1">
    <citation type="submission" date="2018-09" db="EMBL/GenBank/DDBJ databases">
        <title>The draft genome of Acinetobacter spp. strains.</title>
        <authorList>
            <person name="Qin J."/>
            <person name="Feng Y."/>
            <person name="Zong Z."/>
        </authorList>
    </citation>
    <scope>NUCLEOTIDE SEQUENCE [LARGE SCALE GENOMIC DNA]</scope>
    <source>
        <strain evidence="1 2">WCHAc060115</strain>
    </source>
</reference>
<dbReference type="RefSeq" id="WP_120382503.1">
    <property type="nucleotide sequence ID" value="NZ_RAXT01000001.1"/>
</dbReference>
<gene>
    <name evidence="1" type="ORF">D7V20_01065</name>
</gene>
<evidence type="ECO:0000313" key="2">
    <source>
        <dbReference type="Proteomes" id="UP000280405"/>
    </source>
</evidence>
<organism evidence="1 2">
    <name type="scientific">Acinetobacter rongchengensis</name>
    <dbReference type="NCBI Taxonomy" id="2419601"/>
    <lineage>
        <taxon>Bacteria</taxon>
        <taxon>Pseudomonadati</taxon>
        <taxon>Pseudomonadota</taxon>
        <taxon>Gammaproteobacteria</taxon>
        <taxon>Moraxellales</taxon>
        <taxon>Moraxellaceae</taxon>
        <taxon>Acinetobacter</taxon>
    </lineage>
</organism>
<evidence type="ECO:0000313" key="1">
    <source>
        <dbReference type="EMBL" id="RKG41010.1"/>
    </source>
</evidence>
<comment type="caution">
    <text evidence="1">The sequence shown here is derived from an EMBL/GenBank/DDBJ whole genome shotgun (WGS) entry which is preliminary data.</text>
</comment>
<sequence length="63" mass="7679">MIIYDGEQVFPERADSFKAFLKRYLIEQDGEYLLEEKAFIYDSDCDEFLEHDIQEFYELWLVA</sequence>
<name>A0A3A8FDA8_9GAMM</name>
<protein>
    <submittedName>
        <fullName evidence="1">Uncharacterized protein</fullName>
    </submittedName>
</protein>
<accession>A0A3A8FDA8</accession>
<dbReference type="AlphaFoldDB" id="A0A3A8FDA8"/>
<dbReference type="Proteomes" id="UP000280405">
    <property type="component" value="Unassembled WGS sequence"/>
</dbReference>
<dbReference type="EMBL" id="RAXT01000001">
    <property type="protein sequence ID" value="RKG41010.1"/>
    <property type="molecule type" value="Genomic_DNA"/>
</dbReference>
<keyword evidence="2" id="KW-1185">Reference proteome</keyword>
<proteinExistence type="predicted"/>
<dbReference type="OrthoDB" id="6694904at2"/>